<keyword evidence="1" id="KW-1133">Transmembrane helix</keyword>
<comment type="caution">
    <text evidence="2">The sequence shown here is derived from an EMBL/GenBank/DDBJ whole genome shotgun (WGS) entry which is preliminary data.</text>
</comment>
<organism evidence="2 3">
    <name type="scientific">Dyella flagellata</name>
    <dbReference type="NCBI Taxonomy" id="1867833"/>
    <lineage>
        <taxon>Bacteria</taxon>
        <taxon>Pseudomonadati</taxon>
        <taxon>Pseudomonadota</taxon>
        <taxon>Gammaproteobacteria</taxon>
        <taxon>Lysobacterales</taxon>
        <taxon>Rhodanobacteraceae</taxon>
        <taxon>Dyella</taxon>
    </lineage>
</organism>
<keyword evidence="3" id="KW-1185">Reference proteome</keyword>
<protein>
    <recommendedName>
        <fullName evidence="4">NHL repeat containing protein</fullName>
    </recommendedName>
</protein>
<dbReference type="Gene3D" id="2.120.10.30">
    <property type="entry name" value="TolB, C-terminal domain"/>
    <property type="match status" value="1"/>
</dbReference>
<name>A0ABQ5XAP3_9GAMM</name>
<evidence type="ECO:0000313" key="3">
    <source>
        <dbReference type="Proteomes" id="UP001156627"/>
    </source>
</evidence>
<feature type="transmembrane region" description="Helical" evidence="1">
    <location>
        <begin position="615"/>
        <end position="636"/>
    </location>
</feature>
<keyword evidence="1" id="KW-0472">Membrane</keyword>
<dbReference type="EMBL" id="BSOA01000010">
    <property type="protein sequence ID" value="GLQ87688.1"/>
    <property type="molecule type" value="Genomic_DNA"/>
</dbReference>
<sequence length="1207" mass="131099">MSTTWQSRSTEAHLMHFSLPQVEASQELTLNVCLQRFPLQRHNEQTRLQARQAHGFLRHASDRDLTHYIDVRLPTDAVALMEVTRPTMVDGVIAEQTVHMGIHLPRRGLRKAIQLIRESDTSPDVHPKLARFAHLLKTDGEAADLYPQDLSAWQTPVDSAEALIFTHPDIIYLDAKGGEDEMPGYIVNKWVAAALNHTGELEYEIEKLGDRWIKTERALGPDGEALSDDKGQPVFTRILHPNVRRALGGTVALAVKWVKQDEKLRGVKWTQQYGKTTDSYAASASDGAAPHATLLAAEEAVAAAGPYKWSLANRTPGSGLSVDPNLRFAPAPQQQVFNTTDTWLSADPAPTALSSEVVKELLAGRVFVQLSTPEYANGLLRAQLVPKGTVEEGKEVEFEAVFSGASTVPPVSTEASATGTFRLNDLRTAMTFTISAKKLGASPSGVLGIGAAGERGTGVRPFTIADDSAYGTLTLTCTNEWLRHLSACVRYLDETGKVIEPKNWSEKIPGGLRPIFQQDPNTKFLDLVSPVRTVFAIPIPPDPTEISIPVPENARTIQVYFGGLGSGGSYDTAICPVGVAVTVVAEMAVPMILLIAGTAVTNSKTMVDLIANKEVLFAVCTVAGFLVAGSSAAYIGTSQDPSSAVKDVAIRLGPMLLSPATALGQYLLKKVAEGAAQRAVPFFNVFATVVNTAVTAAQLCQTSIEVASSPWVFNAEITRAIDLEVTLHPDDRYKRFPDLAKTYAVSVVYDKGATLPKQVFELKNGPPWSNPIKVKFSQVPAGGRLKVYVFFYAENGWQAGQGESPWLDAKGTDGSTLVINRLQITTNEVPLGTWSVYRHASKIAYDRAKGAYYWLATKTPPTATATTPSPHPEKSIQRLLSITTAQRPAMMAYSWQATGLNQPLDDASKAPTNQSMYTLQNLSTLEDPGSAYATPPVGFNNAPGVFYDLASPEDGSGRNFFADATRGNFHAADNPAGGMHIRRVALTYRGKPPTFATRSNESWGRFPLPMDRYILHPQGIVLGINYSTHKIFILRLPVKPTTDDKAPIATMSAGEGWREGMLNGPRAIASGVDGRVLVLEGGNDRIQAFDVEGKPVAYFKDPDGGSAKLSTMKLREPENSTYLDLAVEAKGYLYVLRYRGSAEPQNYRVDLYEPDGQFLVSTPSVAADKITVDLLRNMFALNYEVILGKDGRTEPSVSLWIPPPPKE</sequence>
<evidence type="ECO:0000313" key="2">
    <source>
        <dbReference type="EMBL" id="GLQ87688.1"/>
    </source>
</evidence>
<evidence type="ECO:0000256" key="1">
    <source>
        <dbReference type="SAM" id="Phobius"/>
    </source>
</evidence>
<reference evidence="3" key="1">
    <citation type="journal article" date="2019" name="Int. J. Syst. Evol. Microbiol.">
        <title>The Global Catalogue of Microorganisms (GCM) 10K type strain sequencing project: providing services to taxonomists for standard genome sequencing and annotation.</title>
        <authorList>
            <consortium name="The Broad Institute Genomics Platform"/>
            <consortium name="The Broad Institute Genome Sequencing Center for Infectious Disease"/>
            <person name="Wu L."/>
            <person name="Ma J."/>
        </authorList>
    </citation>
    <scope>NUCLEOTIDE SEQUENCE [LARGE SCALE GENOMIC DNA]</scope>
    <source>
        <strain evidence="3">NBRC 111981</strain>
    </source>
</reference>
<feature type="transmembrane region" description="Helical" evidence="1">
    <location>
        <begin position="579"/>
        <end position="603"/>
    </location>
</feature>
<keyword evidence="1" id="KW-0812">Transmembrane</keyword>
<gene>
    <name evidence="2" type="ORF">GCM10007898_12550</name>
</gene>
<dbReference type="RefSeq" id="WP_284331134.1">
    <property type="nucleotide sequence ID" value="NZ_BSOA01000010.1"/>
</dbReference>
<proteinExistence type="predicted"/>
<accession>A0ABQ5XAP3</accession>
<dbReference type="SUPFAM" id="SSF101898">
    <property type="entry name" value="NHL repeat"/>
    <property type="match status" value="1"/>
</dbReference>
<dbReference type="InterPro" id="IPR011042">
    <property type="entry name" value="6-blade_b-propeller_TolB-like"/>
</dbReference>
<evidence type="ECO:0008006" key="4">
    <source>
        <dbReference type="Google" id="ProtNLM"/>
    </source>
</evidence>
<dbReference type="Proteomes" id="UP001156627">
    <property type="component" value="Unassembled WGS sequence"/>
</dbReference>